<protein>
    <recommendedName>
        <fullName evidence="7">Pro-resilin</fullName>
    </recommendedName>
</protein>
<gene>
    <name evidence="5" type="ORF">AFUS01_LOCUS28212</name>
</gene>
<evidence type="ECO:0000256" key="2">
    <source>
        <dbReference type="PROSITE-ProRule" id="PRU00497"/>
    </source>
</evidence>
<dbReference type="GO" id="GO:0005615">
    <property type="term" value="C:extracellular space"/>
    <property type="evidence" value="ECO:0007669"/>
    <property type="project" value="TreeGrafter"/>
</dbReference>
<dbReference type="Pfam" id="PF00379">
    <property type="entry name" value="Chitin_bind_4"/>
    <property type="match status" value="1"/>
</dbReference>
<dbReference type="Proteomes" id="UP000708208">
    <property type="component" value="Unassembled WGS sequence"/>
</dbReference>
<dbReference type="GO" id="GO:0042302">
    <property type="term" value="F:structural constituent of cuticle"/>
    <property type="evidence" value="ECO:0007669"/>
    <property type="project" value="UniProtKB-UniRule"/>
</dbReference>
<keyword evidence="4" id="KW-0732">Signal</keyword>
<feature type="region of interest" description="Disordered" evidence="3">
    <location>
        <begin position="29"/>
        <end position="48"/>
    </location>
</feature>
<evidence type="ECO:0000256" key="4">
    <source>
        <dbReference type="SAM" id="SignalP"/>
    </source>
</evidence>
<feature type="compositionally biased region" description="Low complexity" evidence="3">
    <location>
        <begin position="116"/>
        <end position="131"/>
    </location>
</feature>
<dbReference type="PROSITE" id="PS51155">
    <property type="entry name" value="CHIT_BIND_RR_2"/>
    <property type="match status" value="1"/>
</dbReference>
<feature type="region of interest" description="Disordered" evidence="3">
    <location>
        <begin position="107"/>
        <end position="143"/>
    </location>
</feature>
<accession>A0A8J2PJJ3</accession>
<dbReference type="EMBL" id="CAJVCH010399784">
    <property type="protein sequence ID" value="CAG7817660.1"/>
    <property type="molecule type" value="Genomic_DNA"/>
</dbReference>
<sequence>MKLYKSSVCCILFIFGTVLLTQGAASSSYSTSSNNGYSGGDSQSSPPSYRFQYGVYDSKYGNDFGHEEERNGQETKGRYKVQLPDGRVQVVTYTADQNGYRATVTYESGSSGGLSSGNSQSSGGYQQASPSNQVSSTYGSSDQRTFSTLKTKINGKFYGY</sequence>
<proteinExistence type="predicted"/>
<dbReference type="OrthoDB" id="6595597at2759"/>
<feature type="compositionally biased region" description="Polar residues" evidence="3">
    <location>
        <begin position="132"/>
        <end position="143"/>
    </location>
</feature>
<dbReference type="PANTHER" id="PTHR12236:SF79">
    <property type="entry name" value="CUTICULAR PROTEIN 50CB-RELATED"/>
    <property type="match status" value="1"/>
</dbReference>
<keyword evidence="1 2" id="KW-0193">Cuticle</keyword>
<dbReference type="InterPro" id="IPR051217">
    <property type="entry name" value="Insect_Cuticle_Struc_Prot"/>
</dbReference>
<dbReference type="GO" id="GO:0031012">
    <property type="term" value="C:extracellular matrix"/>
    <property type="evidence" value="ECO:0007669"/>
    <property type="project" value="TreeGrafter"/>
</dbReference>
<feature type="chain" id="PRO_5035247710" description="Pro-resilin" evidence="4">
    <location>
        <begin position="24"/>
        <end position="160"/>
    </location>
</feature>
<comment type="caution">
    <text evidence="5">The sequence shown here is derived from an EMBL/GenBank/DDBJ whole genome shotgun (WGS) entry which is preliminary data.</text>
</comment>
<reference evidence="5" key="1">
    <citation type="submission" date="2021-06" db="EMBL/GenBank/DDBJ databases">
        <authorList>
            <person name="Hodson N. C."/>
            <person name="Mongue J. A."/>
            <person name="Jaron S. K."/>
        </authorList>
    </citation>
    <scope>NUCLEOTIDE SEQUENCE</scope>
</reference>
<dbReference type="PROSITE" id="PS00233">
    <property type="entry name" value="CHIT_BIND_RR_1"/>
    <property type="match status" value="1"/>
</dbReference>
<feature type="region of interest" description="Disordered" evidence="3">
    <location>
        <begin position="60"/>
        <end position="81"/>
    </location>
</feature>
<feature type="compositionally biased region" description="Basic and acidic residues" evidence="3">
    <location>
        <begin position="64"/>
        <end position="77"/>
    </location>
</feature>
<evidence type="ECO:0000313" key="6">
    <source>
        <dbReference type="Proteomes" id="UP000708208"/>
    </source>
</evidence>
<feature type="signal peptide" evidence="4">
    <location>
        <begin position="1"/>
        <end position="23"/>
    </location>
</feature>
<dbReference type="AlphaFoldDB" id="A0A8J2PJJ3"/>
<evidence type="ECO:0000256" key="1">
    <source>
        <dbReference type="ARBA" id="ARBA00022460"/>
    </source>
</evidence>
<organism evidence="5 6">
    <name type="scientific">Allacma fusca</name>
    <dbReference type="NCBI Taxonomy" id="39272"/>
    <lineage>
        <taxon>Eukaryota</taxon>
        <taxon>Metazoa</taxon>
        <taxon>Ecdysozoa</taxon>
        <taxon>Arthropoda</taxon>
        <taxon>Hexapoda</taxon>
        <taxon>Collembola</taxon>
        <taxon>Symphypleona</taxon>
        <taxon>Sminthuridae</taxon>
        <taxon>Allacma</taxon>
    </lineage>
</organism>
<evidence type="ECO:0000313" key="5">
    <source>
        <dbReference type="EMBL" id="CAG7817660.1"/>
    </source>
</evidence>
<dbReference type="PANTHER" id="PTHR12236">
    <property type="entry name" value="STRUCTURAL CONTITUENT OF CUTICLE"/>
    <property type="match status" value="1"/>
</dbReference>
<evidence type="ECO:0008006" key="7">
    <source>
        <dbReference type="Google" id="ProtNLM"/>
    </source>
</evidence>
<keyword evidence="6" id="KW-1185">Reference proteome</keyword>
<dbReference type="InterPro" id="IPR000618">
    <property type="entry name" value="Insect_cuticle"/>
</dbReference>
<name>A0A8J2PJJ3_9HEXA</name>
<feature type="compositionally biased region" description="Low complexity" evidence="3">
    <location>
        <begin position="29"/>
        <end position="45"/>
    </location>
</feature>
<evidence type="ECO:0000256" key="3">
    <source>
        <dbReference type="SAM" id="MobiDB-lite"/>
    </source>
</evidence>
<dbReference type="InterPro" id="IPR031311">
    <property type="entry name" value="CHIT_BIND_RR_consensus"/>
</dbReference>